<keyword evidence="8" id="KW-1185">Reference proteome</keyword>
<dbReference type="PANTHER" id="PTHR33602">
    <property type="entry name" value="REGULATORY PROTEIN RECX FAMILY PROTEIN"/>
    <property type="match status" value="1"/>
</dbReference>
<evidence type="ECO:0000313" key="7">
    <source>
        <dbReference type="EMBL" id="MFD1744965.1"/>
    </source>
</evidence>
<comment type="similarity">
    <text evidence="2 5">Belongs to the RecX family.</text>
</comment>
<proteinExistence type="inferred from homology"/>
<dbReference type="EMBL" id="JBHUEQ010000006">
    <property type="protein sequence ID" value="MFD1744965.1"/>
    <property type="molecule type" value="Genomic_DNA"/>
</dbReference>
<feature type="domain" description="RecX second three-helical" evidence="6">
    <location>
        <begin position="82"/>
        <end position="121"/>
    </location>
</feature>
<organism evidence="7 8">
    <name type="scientific">Rhizobium helianthi</name>
    <dbReference type="NCBI Taxonomy" id="1132695"/>
    <lineage>
        <taxon>Bacteria</taxon>
        <taxon>Pseudomonadati</taxon>
        <taxon>Pseudomonadota</taxon>
        <taxon>Alphaproteobacteria</taxon>
        <taxon>Hyphomicrobiales</taxon>
        <taxon>Rhizobiaceae</taxon>
        <taxon>Rhizobium/Agrobacterium group</taxon>
        <taxon>Rhizobium</taxon>
    </lineage>
</organism>
<evidence type="ECO:0000259" key="6">
    <source>
        <dbReference type="Pfam" id="PF02631"/>
    </source>
</evidence>
<dbReference type="Gene3D" id="1.10.10.10">
    <property type="entry name" value="Winged helix-like DNA-binding domain superfamily/Winged helix DNA-binding domain"/>
    <property type="match status" value="1"/>
</dbReference>
<evidence type="ECO:0000256" key="5">
    <source>
        <dbReference type="HAMAP-Rule" id="MF_01114"/>
    </source>
</evidence>
<evidence type="ECO:0000256" key="4">
    <source>
        <dbReference type="ARBA" id="ARBA00022490"/>
    </source>
</evidence>
<name>A0ABW4M0J0_9HYPH</name>
<accession>A0ABW4M0J0</accession>
<evidence type="ECO:0000256" key="2">
    <source>
        <dbReference type="ARBA" id="ARBA00009695"/>
    </source>
</evidence>
<dbReference type="Pfam" id="PF02631">
    <property type="entry name" value="RecX_HTH2"/>
    <property type="match status" value="1"/>
</dbReference>
<dbReference type="NCBIfam" id="NF001060">
    <property type="entry name" value="PRK00117.4-4"/>
    <property type="match status" value="1"/>
</dbReference>
<evidence type="ECO:0000256" key="1">
    <source>
        <dbReference type="ARBA" id="ARBA00004496"/>
    </source>
</evidence>
<evidence type="ECO:0000313" key="8">
    <source>
        <dbReference type="Proteomes" id="UP001597322"/>
    </source>
</evidence>
<dbReference type="InterPro" id="IPR036388">
    <property type="entry name" value="WH-like_DNA-bd_sf"/>
</dbReference>
<dbReference type="PANTHER" id="PTHR33602:SF1">
    <property type="entry name" value="REGULATORY PROTEIN RECX FAMILY PROTEIN"/>
    <property type="match status" value="1"/>
</dbReference>
<dbReference type="InterPro" id="IPR053924">
    <property type="entry name" value="RecX_HTH_2nd"/>
</dbReference>
<reference evidence="8" key="1">
    <citation type="journal article" date="2019" name="Int. J. Syst. Evol. Microbiol.">
        <title>The Global Catalogue of Microorganisms (GCM) 10K type strain sequencing project: providing services to taxonomists for standard genome sequencing and annotation.</title>
        <authorList>
            <consortium name="The Broad Institute Genomics Platform"/>
            <consortium name="The Broad Institute Genome Sequencing Center for Infectious Disease"/>
            <person name="Wu L."/>
            <person name="Ma J."/>
        </authorList>
    </citation>
    <scope>NUCLEOTIDE SEQUENCE [LARGE SCALE GENOMIC DNA]</scope>
    <source>
        <strain evidence="8">CG52</strain>
    </source>
</reference>
<comment type="subcellular location">
    <subcellularLocation>
        <location evidence="1 5">Cytoplasm</location>
    </subcellularLocation>
</comment>
<comment type="function">
    <text evidence="5">Modulates RecA activity.</text>
</comment>
<comment type="caution">
    <text evidence="7">The sequence shown here is derived from an EMBL/GenBank/DDBJ whole genome shotgun (WGS) entry which is preliminary data.</text>
</comment>
<dbReference type="Proteomes" id="UP001597322">
    <property type="component" value="Unassembled WGS sequence"/>
</dbReference>
<sequence>MAEDTEFSETNGDASAVPTARMLAWAKNSAAYRLSKRMMTEKQLAEAISRKARQKFEDITDEQVTALVRTAVQFGYDVKALDDTTYAQVRTRSSQRVGKSRKAIRQTLVQKGVAREIADEAVSDADDLRAAVIYARRRAFGPFRKVGVDERQKAKELSAFARQGFSYEIGNRIFAMDRDEADELLLDGPMF</sequence>
<dbReference type="RefSeq" id="WP_377397710.1">
    <property type="nucleotide sequence ID" value="NZ_JBHUEQ010000006.1"/>
</dbReference>
<dbReference type="InterPro" id="IPR003783">
    <property type="entry name" value="Regulatory_RecX"/>
</dbReference>
<dbReference type="HAMAP" id="MF_01114">
    <property type="entry name" value="RecX"/>
    <property type="match status" value="1"/>
</dbReference>
<evidence type="ECO:0000256" key="3">
    <source>
        <dbReference type="ARBA" id="ARBA00018111"/>
    </source>
</evidence>
<gene>
    <name evidence="5 7" type="primary">recX</name>
    <name evidence="7" type="ORF">ACFSE1_05760</name>
</gene>
<protein>
    <recommendedName>
        <fullName evidence="3 5">Regulatory protein RecX</fullName>
    </recommendedName>
</protein>
<keyword evidence="4 5" id="KW-0963">Cytoplasm</keyword>